<name>A0A662DIA5_UNCAE</name>
<dbReference type="GO" id="GO:0008081">
    <property type="term" value="F:phosphoric diester hydrolase activity"/>
    <property type="evidence" value="ECO:0007669"/>
    <property type="project" value="InterPro"/>
</dbReference>
<dbReference type="SUPFAM" id="SSF51695">
    <property type="entry name" value="PLC-like phosphodiesterases"/>
    <property type="match status" value="1"/>
</dbReference>
<dbReference type="Proteomes" id="UP000267654">
    <property type="component" value="Unassembled WGS sequence"/>
</dbReference>
<dbReference type="EMBL" id="QMQB01000077">
    <property type="protein sequence ID" value="RLE13656.1"/>
    <property type="molecule type" value="Genomic_DNA"/>
</dbReference>
<organism evidence="2 3">
    <name type="scientific">Aerophobetes bacterium</name>
    <dbReference type="NCBI Taxonomy" id="2030807"/>
    <lineage>
        <taxon>Bacteria</taxon>
        <taxon>Candidatus Aerophobota</taxon>
    </lineage>
</organism>
<proteinExistence type="predicted"/>
<sequence>MRRKVFNIAHRGARSLAPENTISAARKALEVGADGWELDVQMSRDKKMVVIHDESLVRTSNVKEIFPHREPWLVRDFTLKELQELDFGSWFNETDPFGQIAAGNVSKEEQRSFVGVKILSLEEALEFTKKSKWKVNIEIKSFPFETDNFELVEKVVDQINQFKMEKMVMVSSFNHAYIKQVKKLNPRITTGALVDKPLNNPANYLKEIEADVYDVSVSAISLDEIELLQSKGFSVIIWTVNDEKTMKDLIKVRVDGVITDFPQKLKTILDPGPRQ</sequence>
<dbReference type="PANTHER" id="PTHR46211">
    <property type="entry name" value="GLYCEROPHOSPHORYL DIESTER PHOSPHODIESTERASE"/>
    <property type="match status" value="1"/>
</dbReference>
<accession>A0A662DIA5</accession>
<dbReference type="InterPro" id="IPR030395">
    <property type="entry name" value="GP_PDE_dom"/>
</dbReference>
<dbReference type="AlphaFoldDB" id="A0A662DIA5"/>
<evidence type="ECO:0000259" key="1">
    <source>
        <dbReference type="PROSITE" id="PS51704"/>
    </source>
</evidence>
<dbReference type="GO" id="GO:0006629">
    <property type="term" value="P:lipid metabolic process"/>
    <property type="evidence" value="ECO:0007669"/>
    <property type="project" value="InterPro"/>
</dbReference>
<protein>
    <submittedName>
        <fullName evidence="2">Glycerophosphodiester phosphodiesterase</fullName>
    </submittedName>
</protein>
<dbReference type="PROSITE" id="PS51704">
    <property type="entry name" value="GP_PDE"/>
    <property type="match status" value="1"/>
</dbReference>
<evidence type="ECO:0000313" key="3">
    <source>
        <dbReference type="Proteomes" id="UP000267654"/>
    </source>
</evidence>
<gene>
    <name evidence="2" type="ORF">DRI96_02650</name>
</gene>
<comment type="caution">
    <text evidence="2">The sequence shown here is derived from an EMBL/GenBank/DDBJ whole genome shotgun (WGS) entry which is preliminary data.</text>
</comment>
<evidence type="ECO:0000313" key="2">
    <source>
        <dbReference type="EMBL" id="RLE13656.1"/>
    </source>
</evidence>
<reference evidence="2 3" key="1">
    <citation type="submission" date="2018-06" db="EMBL/GenBank/DDBJ databases">
        <title>Extensive metabolic versatility and redundancy in microbially diverse, dynamic hydrothermal sediments.</title>
        <authorList>
            <person name="Dombrowski N."/>
            <person name="Teske A."/>
            <person name="Baker B.J."/>
        </authorList>
    </citation>
    <scope>NUCLEOTIDE SEQUENCE [LARGE SCALE GENOMIC DNA]</scope>
    <source>
        <strain evidence="2">B19_G9</strain>
    </source>
</reference>
<feature type="domain" description="GP-PDE" evidence="1">
    <location>
        <begin position="5"/>
        <end position="269"/>
    </location>
</feature>
<dbReference type="InterPro" id="IPR017946">
    <property type="entry name" value="PLC-like_Pdiesterase_TIM-brl"/>
</dbReference>
<dbReference type="Pfam" id="PF03009">
    <property type="entry name" value="GDPD"/>
    <property type="match status" value="1"/>
</dbReference>
<dbReference type="PANTHER" id="PTHR46211:SF14">
    <property type="entry name" value="GLYCEROPHOSPHODIESTER PHOSPHODIESTERASE"/>
    <property type="match status" value="1"/>
</dbReference>
<dbReference type="Gene3D" id="3.20.20.190">
    <property type="entry name" value="Phosphatidylinositol (PI) phosphodiesterase"/>
    <property type="match status" value="1"/>
</dbReference>